<feature type="region of interest" description="Disordered" evidence="2">
    <location>
        <begin position="126"/>
        <end position="145"/>
    </location>
</feature>
<feature type="compositionally biased region" description="Gly residues" evidence="2">
    <location>
        <begin position="130"/>
        <end position="139"/>
    </location>
</feature>
<dbReference type="SUPFAM" id="SSF51182">
    <property type="entry name" value="RmlC-like cupins"/>
    <property type="match status" value="1"/>
</dbReference>
<keyword evidence="1" id="KW-0479">Metal-binding</keyword>
<dbReference type="Pfam" id="PF07883">
    <property type="entry name" value="Cupin_2"/>
    <property type="match status" value="1"/>
</dbReference>
<accession>A0A6J5ZTD9</accession>
<dbReference type="InterPro" id="IPR014710">
    <property type="entry name" value="RmlC-like_jellyroll"/>
</dbReference>
<name>A0A6J5ZTD9_9ZZZZ</name>
<dbReference type="CDD" id="cd02208">
    <property type="entry name" value="cupin_RmlC-like"/>
    <property type="match status" value="1"/>
</dbReference>
<dbReference type="InterPro" id="IPR051610">
    <property type="entry name" value="GPI/OXD"/>
</dbReference>
<dbReference type="InterPro" id="IPR013096">
    <property type="entry name" value="Cupin_2"/>
</dbReference>
<dbReference type="GO" id="GO:0046872">
    <property type="term" value="F:metal ion binding"/>
    <property type="evidence" value="ECO:0007669"/>
    <property type="project" value="UniProtKB-KW"/>
</dbReference>
<sequence length="145" mass="15354">MSDLPATTGDGWAASSLDELGEGPGFRKIRQAIEVEQMGVNAIVLPGRYQTGFHWHDEQEEVYFVHQGSIFFEFGDGSEISVGAGGVVRVDAQTRRRIRNEQSEEAVVVVFGAKGGYVGRDGRMAEEAADGGGAPGARAGGPLAD</sequence>
<dbReference type="EMBL" id="CAESAN010000065">
    <property type="protein sequence ID" value="CAB4344097.1"/>
    <property type="molecule type" value="Genomic_DNA"/>
</dbReference>
<dbReference type="AlphaFoldDB" id="A0A6J5ZTD9"/>
<dbReference type="Gene3D" id="2.60.120.10">
    <property type="entry name" value="Jelly Rolls"/>
    <property type="match status" value="1"/>
</dbReference>
<dbReference type="PANTHER" id="PTHR35848">
    <property type="entry name" value="OXALATE-BINDING PROTEIN"/>
    <property type="match status" value="1"/>
</dbReference>
<gene>
    <name evidence="4" type="ORF">UFOPK3547_00888</name>
</gene>
<reference evidence="4" key="1">
    <citation type="submission" date="2020-05" db="EMBL/GenBank/DDBJ databases">
        <authorList>
            <person name="Chiriac C."/>
            <person name="Salcher M."/>
            <person name="Ghai R."/>
            <person name="Kavagutti S V."/>
        </authorList>
    </citation>
    <scope>NUCLEOTIDE SEQUENCE</scope>
</reference>
<dbReference type="InterPro" id="IPR011051">
    <property type="entry name" value="RmlC_Cupin_sf"/>
</dbReference>
<evidence type="ECO:0000313" key="4">
    <source>
        <dbReference type="EMBL" id="CAB4344097.1"/>
    </source>
</evidence>
<evidence type="ECO:0000256" key="2">
    <source>
        <dbReference type="SAM" id="MobiDB-lite"/>
    </source>
</evidence>
<dbReference type="PANTHER" id="PTHR35848:SF9">
    <property type="entry name" value="SLL1358 PROTEIN"/>
    <property type="match status" value="1"/>
</dbReference>
<protein>
    <submittedName>
        <fullName evidence="4">Unannotated protein</fullName>
    </submittedName>
</protein>
<evidence type="ECO:0000259" key="3">
    <source>
        <dbReference type="Pfam" id="PF07883"/>
    </source>
</evidence>
<feature type="domain" description="Cupin type-2" evidence="3">
    <location>
        <begin position="44"/>
        <end position="110"/>
    </location>
</feature>
<organism evidence="4">
    <name type="scientific">freshwater metagenome</name>
    <dbReference type="NCBI Taxonomy" id="449393"/>
    <lineage>
        <taxon>unclassified sequences</taxon>
        <taxon>metagenomes</taxon>
        <taxon>ecological metagenomes</taxon>
    </lineage>
</organism>
<proteinExistence type="predicted"/>
<evidence type="ECO:0000256" key="1">
    <source>
        <dbReference type="ARBA" id="ARBA00022723"/>
    </source>
</evidence>